<sequence length="259" mass="26891">MDAARVDAGGGWDSAAVLVDGVWLERTARRPDVEPWLRTETRLLPWLAPRLPLPVPVPHVVGEDPLVVRHRVLPGEPVTAPGPALGAALGRFLRALHAVPVAGAVARGVPGPEDNRALRAAALARFRGPVADLLPGRLRGPVAALCDRLAVAPVDTLVHGDLNPDHLLVDAAGRLTGVIDWSDSRAGDPAKDLAWALVAAPRGCADAVAATYGVTPALRARAGDWHRAGPLFAVAFGLDTGDDGLVRAGCADAARLLTA</sequence>
<keyword evidence="3" id="KW-1185">Reference proteome</keyword>
<dbReference type="PANTHER" id="PTHR21310">
    <property type="entry name" value="AMINOGLYCOSIDE PHOSPHOTRANSFERASE-RELATED-RELATED"/>
    <property type="match status" value="1"/>
</dbReference>
<dbReference type="InterPro" id="IPR011009">
    <property type="entry name" value="Kinase-like_dom_sf"/>
</dbReference>
<dbReference type="RefSeq" id="WP_340289594.1">
    <property type="nucleotide sequence ID" value="NZ_JBBJUP010000008.1"/>
</dbReference>
<evidence type="ECO:0000313" key="2">
    <source>
        <dbReference type="EMBL" id="MEJ8279624.1"/>
    </source>
</evidence>
<reference evidence="2 3" key="1">
    <citation type="submission" date="2024-03" db="EMBL/GenBank/DDBJ databases">
        <title>Draft genome sequence of Pseudonocardia sp. DW16-2.</title>
        <authorList>
            <person name="Duangmal K."/>
        </authorList>
    </citation>
    <scope>NUCLEOTIDE SEQUENCE [LARGE SCALE GENOMIC DNA]</scope>
    <source>
        <strain evidence="2 3">DW16-2</strain>
    </source>
</reference>
<name>A0ABU8T6N4_9PSEU</name>
<dbReference type="InterPro" id="IPR051678">
    <property type="entry name" value="AGP_Transferase"/>
</dbReference>
<protein>
    <submittedName>
        <fullName evidence="2">Phosphotransferase</fullName>
    </submittedName>
</protein>
<evidence type="ECO:0000259" key="1">
    <source>
        <dbReference type="Pfam" id="PF01636"/>
    </source>
</evidence>
<comment type="caution">
    <text evidence="2">The sequence shown here is derived from an EMBL/GenBank/DDBJ whole genome shotgun (WGS) entry which is preliminary data.</text>
</comment>
<gene>
    <name evidence="2" type="ORF">WJX68_11840</name>
</gene>
<organism evidence="2 3">
    <name type="scientific">Pseudonocardia spirodelae</name>
    <dbReference type="NCBI Taxonomy" id="3133431"/>
    <lineage>
        <taxon>Bacteria</taxon>
        <taxon>Bacillati</taxon>
        <taxon>Actinomycetota</taxon>
        <taxon>Actinomycetes</taxon>
        <taxon>Pseudonocardiales</taxon>
        <taxon>Pseudonocardiaceae</taxon>
        <taxon>Pseudonocardia</taxon>
    </lineage>
</organism>
<evidence type="ECO:0000313" key="3">
    <source>
        <dbReference type="Proteomes" id="UP001364211"/>
    </source>
</evidence>
<dbReference type="PANTHER" id="PTHR21310:SF15">
    <property type="entry name" value="AMINOGLYCOSIDE PHOSPHOTRANSFERASE DOMAIN-CONTAINING PROTEIN"/>
    <property type="match status" value="1"/>
</dbReference>
<dbReference type="SUPFAM" id="SSF56112">
    <property type="entry name" value="Protein kinase-like (PK-like)"/>
    <property type="match status" value="1"/>
</dbReference>
<dbReference type="Proteomes" id="UP001364211">
    <property type="component" value="Unassembled WGS sequence"/>
</dbReference>
<dbReference type="Gene3D" id="3.90.1200.10">
    <property type="match status" value="1"/>
</dbReference>
<feature type="domain" description="Aminoglycoside phosphotransferase" evidence="1">
    <location>
        <begin position="9"/>
        <end position="223"/>
    </location>
</feature>
<proteinExistence type="predicted"/>
<dbReference type="Pfam" id="PF01636">
    <property type="entry name" value="APH"/>
    <property type="match status" value="1"/>
</dbReference>
<dbReference type="Gene3D" id="3.30.200.20">
    <property type="entry name" value="Phosphorylase Kinase, domain 1"/>
    <property type="match status" value="1"/>
</dbReference>
<dbReference type="InterPro" id="IPR002575">
    <property type="entry name" value="Aminoglycoside_PTrfase"/>
</dbReference>
<accession>A0ABU8T6N4</accession>
<dbReference type="EMBL" id="JBBJUP010000008">
    <property type="protein sequence ID" value="MEJ8279624.1"/>
    <property type="molecule type" value="Genomic_DNA"/>
</dbReference>